<evidence type="ECO:0000313" key="3">
    <source>
        <dbReference type="Proteomes" id="UP000593576"/>
    </source>
</evidence>
<sequence length="203" mass="23026">MISRFIQEINYLGEIVLTKKCLVSEWSPPNNQTIKINFDSTYDPHQIRSALGLVARNDRREVLVSKSTLNKEVASFFAAEAPAYSKAVRLRISMGVEMVEIKRQCINNNKEKRFTKKDLCLYTPWNRWDLGDRWKESLTELVLRAIETTKRTIEGENLGSKNRALLGTRTDNKGNENFGKWRGSRGAHGPPGSTAHQNIGGFG</sequence>
<feature type="region of interest" description="Disordered" evidence="1">
    <location>
        <begin position="165"/>
        <end position="203"/>
    </location>
</feature>
<dbReference type="Proteomes" id="UP000593576">
    <property type="component" value="Unassembled WGS sequence"/>
</dbReference>
<evidence type="ECO:0000313" key="2">
    <source>
        <dbReference type="EMBL" id="MBA0847839.1"/>
    </source>
</evidence>
<gene>
    <name evidence="2" type="ORF">Goshw_024237</name>
</gene>
<dbReference type="EMBL" id="JABFAF010000001">
    <property type="protein sequence ID" value="MBA0847839.1"/>
    <property type="molecule type" value="Genomic_DNA"/>
</dbReference>
<protein>
    <submittedName>
        <fullName evidence="2">Uncharacterized protein</fullName>
    </submittedName>
</protein>
<keyword evidence="3" id="KW-1185">Reference proteome</keyword>
<name>A0A7J9KNL6_GOSSC</name>
<evidence type="ECO:0000256" key="1">
    <source>
        <dbReference type="SAM" id="MobiDB-lite"/>
    </source>
</evidence>
<dbReference type="OrthoDB" id="10471325at2759"/>
<organism evidence="2 3">
    <name type="scientific">Gossypium schwendimanii</name>
    <name type="common">Cotton</name>
    <dbReference type="NCBI Taxonomy" id="34291"/>
    <lineage>
        <taxon>Eukaryota</taxon>
        <taxon>Viridiplantae</taxon>
        <taxon>Streptophyta</taxon>
        <taxon>Embryophyta</taxon>
        <taxon>Tracheophyta</taxon>
        <taxon>Spermatophyta</taxon>
        <taxon>Magnoliopsida</taxon>
        <taxon>eudicotyledons</taxon>
        <taxon>Gunneridae</taxon>
        <taxon>Pentapetalae</taxon>
        <taxon>rosids</taxon>
        <taxon>malvids</taxon>
        <taxon>Malvales</taxon>
        <taxon>Malvaceae</taxon>
        <taxon>Malvoideae</taxon>
        <taxon>Gossypium</taxon>
    </lineage>
</organism>
<accession>A0A7J9KNL6</accession>
<proteinExistence type="predicted"/>
<reference evidence="2 3" key="1">
    <citation type="journal article" date="2019" name="Genome Biol. Evol.">
        <title>Insights into the evolution of the New World diploid cottons (Gossypium, subgenus Houzingenia) based on genome sequencing.</title>
        <authorList>
            <person name="Grover C.E."/>
            <person name="Arick M.A. 2nd"/>
            <person name="Thrash A."/>
            <person name="Conover J.L."/>
            <person name="Sanders W.S."/>
            <person name="Peterson D.G."/>
            <person name="Frelichowski J.E."/>
            <person name="Scheffler J.A."/>
            <person name="Scheffler B.E."/>
            <person name="Wendel J.F."/>
        </authorList>
    </citation>
    <scope>NUCLEOTIDE SEQUENCE [LARGE SCALE GENOMIC DNA]</scope>
    <source>
        <strain evidence="2">1</strain>
        <tissue evidence="2">Leaf</tissue>
    </source>
</reference>
<comment type="caution">
    <text evidence="2">The sequence shown here is derived from an EMBL/GenBank/DDBJ whole genome shotgun (WGS) entry which is preliminary data.</text>
</comment>
<dbReference type="AlphaFoldDB" id="A0A7J9KNL6"/>